<sequence>MHQDFCSSSYKRYKEDTNIIASWLKTTAETCGYCADSSLSSSIVATPEQKNVKKGKKKRNKRSHKEAKAAQAEAKAKSNTPRSPNIIERKDFIPLAEFVSSSSQWQRMVPPAVAIALDRNIILRKAVGEFVKSQVQSRVSVEGSDRRHTYFIDVLEQVKEILQPRLPKLCSNNASTSVAALTDSLTGLVLEEPRSDSISTTSDLDVSCEVEKIEDFEEFFLAFHLLLHDFSKLRKAVSSMWAGYRGGKYGLTAVSVTTDTAIAFARSLEQDISQVWDKHVEISQLLEAYYRCLCSRQNEDVEYREAPEDDLNFRTYDAAESVMWPTYRILESFVGLLDPGVIPICKTGGDCRYKPSSTTGNASSKEKYLNDKALLLQILPEFVILCRGTDEDGAPAEDELIRGLRIAFKTHKIPLWTVLAMQILLDIHEVLKEDVARGMSDLQEISAQVYGSLEEHFKFHKTLTIENWPKINDRNLRSLQDRIQGWVWTDPLQEACRRLGRPIPEKHCLMKNHPVFCGLFAYSLQVLFQEAGIMVANAWGSILYTCHLYNAVSQVTSLQKPWEDMEILFSIQNSYDLFHGERPPTVETMLEKYLFSMGASKSSVQHCHSDRLRLSDDGPRKLEEQATVSRMFKRRYCHASKNFNFNIQDLKVILEEANVWEKNPSVSRSSLDQNGMRTLELIKSSNNKSRKRKDSIRQLTTVDLLGRLCDALQGEILELGFDYMRFHRFCWGLLRLIKEGCDGQLQEIYGPKYLERQNQLPFVVGYIFMAAVNAENFMTRTLKVKRRNIVTYALLQKAAAYLDQVVTHGAGSIVANDLKSVYGIIVAS</sequence>
<dbReference type="InParanoid" id="K2QH59"/>
<dbReference type="eggNOG" id="ENOG502RZSK">
    <property type="taxonomic scope" value="Eukaryota"/>
</dbReference>
<feature type="region of interest" description="Disordered" evidence="1">
    <location>
        <begin position="47"/>
        <end position="84"/>
    </location>
</feature>
<proteinExistence type="predicted"/>
<dbReference type="AlphaFoldDB" id="K2QH59"/>
<evidence type="ECO:0000256" key="1">
    <source>
        <dbReference type="SAM" id="MobiDB-lite"/>
    </source>
</evidence>
<dbReference type="STRING" id="1126212.K2QH59"/>
<gene>
    <name evidence="3" type="ORF">MPH_13947</name>
</gene>
<accession>K2QH59</accession>
<dbReference type="InterPro" id="IPR046539">
    <property type="entry name" value="DUF6604"/>
</dbReference>
<feature type="compositionally biased region" description="Basic residues" evidence="1">
    <location>
        <begin position="52"/>
        <end position="65"/>
    </location>
</feature>
<dbReference type="Proteomes" id="UP000007129">
    <property type="component" value="Unassembled WGS sequence"/>
</dbReference>
<dbReference type="PANTHER" id="PTHR38795">
    <property type="entry name" value="DUF6604 DOMAIN-CONTAINING PROTEIN"/>
    <property type="match status" value="1"/>
</dbReference>
<reference evidence="3 4" key="1">
    <citation type="journal article" date="2012" name="BMC Genomics">
        <title>Tools to kill: Genome of one of the most destructive plant pathogenic fungi Macrophomina phaseolina.</title>
        <authorList>
            <person name="Islam M.S."/>
            <person name="Haque M.S."/>
            <person name="Islam M.M."/>
            <person name="Emdad E.M."/>
            <person name="Halim A."/>
            <person name="Hossen Q.M.M."/>
            <person name="Hossain M.Z."/>
            <person name="Ahmed B."/>
            <person name="Rahim S."/>
            <person name="Rahman M.S."/>
            <person name="Alam M.M."/>
            <person name="Hou S."/>
            <person name="Wan X."/>
            <person name="Saito J.A."/>
            <person name="Alam M."/>
        </authorList>
    </citation>
    <scope>NUCLEOTIDE SEQUENCE [LARGE SCALE GENOMIC DNA]</scope>
    <source>
        <strain evidence="3 4">MS6</strain>
    </source>
</reference>
<dbReference type="HOGENOM" id="CLU_008976_0_0_1"/>
<dbReference type="VEuPathDB" id="FungiDB:MPH_13947"/>
<comment type="caution">
    <text evidence="3">The sequence shown here is derived from an EMBL/GenBank/DDBJ whole genome shotgun (WGS) entry which is preliminary data.</text>
</comment>
<dbReference type="OrthoDB" id="5238236at2759"/>
<dbReference type="EMBL" id="AHHD01000788">
    <property type="protein sequence ID" value="EKG09071.1"/>
    <property type="molecule type" value="Genomic_DNA"/>
</dbReference>
<evidence type="ECO:0000313" key="4">
    <source>
        <dbReference type="Proteomes" id="UP000007129"/>
    </source>
</evidence>
<feature type="domain" description="DUF6604" evidence="2">
    <location>
        <begin position="11"/>
        <end position="273"/>
    </location>
</feature>
<name>K2QH59_MACPH</name>
<dbReference type="PANTHER" id="PTHR38795:SF1">
    <property type="entry name" value="DUF6604 DOMAIN-CONTAINING PROTEIN"/>
    <property type="match status" value="1"/>
</dbReference>
<evidence type="ECO:0000313" key="3">
    <source>
        <dbReference type="EMBL" id="EKG09071.1"/>
    </source>
</evidence>
<organism evidence="3 4">
    <name type="scientific">Macrophomina phaseolina (strain MS6)</name>
    <name type="common">Charcoal rot fungus</name>
    <dbReference type="NCBI Taxonomy" id="1126212"/>
    <lineage>
        <taxon>Eukaryota</taxon>
        <taxon>Fungi</taxon>
        <taxon>Dikarya</taxon>
        <taxon>Ascomycota</taxon>
        <taxon>Pezizomycotina</taxon>
        <taxon>Dothideomycetes</taxon>
        <taxon>Dothideomycetes incertae sedis</taxon>
        <taxon>Botryosphaeriales</taxon>
        <taxon>Botryosphaeriaceae</taxon>
        <taxon>Macrophomina</taxon>
    </lineage>
</organism>
<dbReference type="Pfam" id="PF20253">
    <property type="entry name" value="DUF6604"/>
    <property type="match status" value="1"/>
</dbReference>
<evidence type="ECO:0000259" key="2">
    <source>
        <dbReference type="Pfam" id="PF20253"/>
    </source>
</evidence>
<protein>
    <recommendedName>
        <fullName evidence="2">DUF6604 domain-containing protein</fullName>
    </recommendedName>
</protein>